<dbReference type="InterPro" id="IPR057326">
    <property type="entry name" value="KR_dom"/>
</dbReference>
<evidence type="ECO:0000313" key="4">
    <source>
        <dbReference type="Proteomes" id="UP000199021"/>
    </source>
</evidence>
<protein>
    <submittedName>
        <fullName evidence="3">NAD(P)-dependent dehydrogenase, short-chain alcohol dehydrogenase family</fullName>
    </submittedName>
</protein>
<evidence type="ECO:0000259" key="2">
    <source>
        <dbReference type="SMART" id="SM00822"/>
    </source>
</evidence>
<dbReference type="STRING" id="478744.SAMN05444359_108116"/>
<dbReference type="PRINTS" id="PR00081">
    <property type="entry name" value="GDHRDH"/>
</dbReference>
<dbReference type="AlphaFoldDB" id="A0A1H9F8V6"/>
<evidence type="ECO:0000313" key="3">
    <source>
        <dbReference type="EMBL" id="SEQ33853.1"/>
    </source>
</evidence>
<feature type="domain" description="Ketoreductase" evidence="2">
    <location>
        <begin position="43"/>
        <end position="223"/>
    </location>
</feature>
<dbReference type="Pfam" id="PF13561">
    <property type="entry name" value="adh_short_C2"/>
    <property type="match status" value="1"/>
</dbReference>
<dbReference type="PRINTS" id="PR00080">
    <property type="entry name" value="SDRFAMILY"/>
</dbReference>
<keyword evidence="4" id="KW-1185">Reference proteome</keyword>
<dbReference type="SUPFAM" id="SSF51735">
    <property type="entry name" value="NAD(P)-binding Rossmann-fold domains"/>
    <property type="match status" value="1"/>
</dbReference>
<gene>
    <name evidence="3" type="ORF">SAMN05444359_108116</name>
</gene>
<dbReference type="InterPro" id="IPR020904">
    <property type="entry name" value="Sc_DH/Rdtase_CS"/>
</dbReference>
<dbReference type="PROSITE" id="PS00061">
    <property type="entry name" value="ADH_SHORT"/>
    <property type="match status" value="1"/>
</dbReference>
<dbReference type="PANTHER" id="PTHR43943:SF2">
    <property type="entry name" value="DEHYDROGENASE_REDUCTASE 4"/>
    <property type="match status" value="1"/>
</dbReference>
<dbReference type="PANTHER" id="PTHR43943">
    <property type="entry name" value="DEHYDROGENASE/REDUCTASE (SDR FAMILY) MEMBER 4"/>
    <property type="match status" value="1"/>
</dbReference>
<dbReference type="InterPro" id="IPR036291">
    <property type="entry name" value="NAD(P)-bd_dom_sf"/>
</dbReference>
<comment type="similarity">
    <text evidence="1">Belongs to the short-chain dehydrogenases/reductases (SDR) family.</text>
</comment>
<dbReference type="NCBIfam" id="NF005559">
    <property type="entry name" value="PRK07231.1"/>
    <property type="match status" value="1"/>
</dbReference>
<name>A0A1H9F8V6_9BACT</name>
<reference evidence="4" key="1">
    <citation type="submission" date="2016-10" db="EMBL/GenBank/DDBJ databases">
        <authorList>
            <person name="Varghese N."/>
            <person name="Submissions S."/>
        </authorList>
    </citation>
    <scope>NUCLEOTIDE SEQUENCE [LARGE SCALE GENOMIC DNA]</scope>
    <source>
        <strain evidence="4">DSM 24740</strain>
    </source>
</reference>
<proteinExistence type="inferred from homology"/>
<sequence>MSSEFSLNFSDFAMRDNSSILSFLYSLIQSMPNIKDKFDLSGRVAIISGASKGIGKAIARGLAECGASVVVSSRKQDAVDAVAAEFTADGLTATGIACHVGDEAQLQNLVEQTIATYGGIDILINNAATNPVFGPLDQMTGEVFDKVMNVNVRACMLLANLCKPSMEKRGKGSVINIASVEGLKPSPMMSIYSVSKAALVMLTQSQAREWGSDNIRANAICPGLIQTKFSAALWQNEQILDHFVSQLPLQRMAQPEEMVGLALYLASDLGSYSTGGVFTADGGHLIG</sequence>
<dbReference type="SMART" id="SM00822">
    <property type="entry name" value="PKS_KR"/>
    <property type="match status" value="1"/>
</dbReference>
<dbReference type="InParanoid" id="A0A1H9F8V6"/>
<dbReference type="EMBL" id="FOFB01000008">
    <property type="protein sequence ID" value="SEQ33853.1"/>
    <property type="molecule type" value="Genomic_DNA"/>
</dbReference>
<dbReference type="FunFam" id="3.40.50.720:FF:000084">
    <property type="entry name" value="Short-chain dehydrogenase reductase"/>
    <property type="match status" value="1"/>
</dbReference>
<dbReference type="Gene3D" id="3.40.50.720">
    <property type="entry name" value="NAD(P)-binding Rossmann-like Domain"/>
    <property type="match status" value="1"/>
</dbReference>
<dbReference type="Proteomes" id="UP000199021">
    <property type="component" value="Unassembled WGS sequence"/>
</dbReference>
<dbReference type="InterPro" id="IPR002347">
    <property type="entry name" value="SDR_fam"/>
</dbReference>
<accession>A0A1H9F8V6</accession>
<evidence type="ECO:0000256" key="1">
    <source>
        <dbReference type="ARBA" id="ARBA00006484"/>
    </source>
</evidence>
<organism evidence="3 4">
    <name type="scientific">Neolewinella agarilytica</name>
    <dbReference type="NCBI Taxonomy" id="478744"/>
    <lineage>
        <taxon>Bacteria</taxon>
        <taxon>Pseudomonadati</taxon>
        <taxon>Bacteroidota</taxon>
        <taxon>Saprospiria</taxon>
        <taxon>Saprospirales</taxon>
        <taxon>Lewinellaceae</taxon>
        <taxon>Neolewinella</taxon>
    </lineage>
</organism>